<dbReference type="InterPro" id="IPR004393">
    <property type="entry name" value="NadC"/>
</dbReference>
<evidence type="ECO:0000256" key="9">
    <source>
        <dbReference type="ARBA" id="ARBA00033102"/>
    </source>
</evidence>
<protein>
    <recommendedName>
        <fullName evidence="11">Probable nicotinate-nucleotide pyrophosphorylase [carboxylating]</fullName>
        <ecNumber evidence="5">2.4.2.19</ecNumber>
    </recommendedName>
    <alternativeName>
        <fullName evidence="9">Quinolinate phosphoribosyltransferase [decarboxylating]</fullName>
    </alternativeName>
</protein>
<sequence>MTRGHEIFFSPPVSRLIDLAVEEDIGHGDITTSALGISGRQGRAWITAKEPMVIAGLSLVPRIYERVGSLGAFQTKAEDGDFIDCPETVVAEMTGRLDTLLIGERIALNFLQRLCGIATHVRRHVDALGSSPIRLTDTRKTVPGWRVLEKYAVRVGGAFNHRMGLYDGVLIKDNHIAACGSITSAVNTVRRRISHLVRIEVETETLAQVKEAMDAGVDVIMLDNMDDAAISEAAAQIGNGAEIEVSGRVDAGRIARLAELGVNIVSMGALTHAARFVDLSMTVAHPGHD</sequence>
<dbReference type="PANTHER" id="PTHR32179:SF3">
    <property type="entry name" value="NICOTINATE-NUCLEOTIDE PYROPHOSPHORYLASE [CARBOXYLATING]"/>
    <property type="match status" value="1"/>
</dbReference>
<dbReference type="GO" id="GO:0004514">
    <property type="term" value="F:nicotinate-nucleotide diphosphorylase (carboxylating) activity"/>
    <property type="evidence" value="ECO:0007669"/>
    <property type="project" value="UniProtKB-EC"/>
</dbReference>
<feature type="domain" description="Quinolinate phosphoribosyl transferase C-terminal" evidence="13">
    <location>
        <begin position="117"/>
        <end position="281"/>
    </location>
</feature>
<dbReference type="Proteomes" id="UP000525298">
    <property type="component" value="Unassembled WGS sequence"/>
</dbReference>
<evidence type="ECO:0000256" key="2">
    <source>
        <dbReference type="ARBA" id="ARBA00004893"/>
    </source>
</evidence>
<evidence type="ECO:0000259" key="13">
    <source>
        <dbReference type="Pfam" id="PF01729"/>
    </source>
</evidence>
<comment type="similarity">
    <text evidence="3 12">Belongs to the NadC/ModD family.</text>
</comment>
<comment type="pathway">
    <text evidence="2">Cofactor biosynthesis; NAD(+) biosynthesis; nicotinate D-ribonucleotide from quinolinate: step 1/1.</text>
</comment>
<comment type="caution">
    <text evidence="15">The sequence shown here is derived from an EMBL/GenBank/DDBJ whole genome shotgun (WGS) entry which is preliminary data.</text>
</comment>
<dbReference type="FunFam" id="3.90.1170.20:FF:000001">
    <property type="entry name" value="Nicotinate-nucleotide diphosphorylase (Carboxylating)"/>
    <property type="match status" value="1"/>
</dbReference>
<accession>A0A7W0HJU2</accession>
<dbReference type="InterPro" id="IPR027277">
    <property type="entry name" value="NadC/ModD"/>
</dbReference>
<evidence type="ECO:0000313" key="15">
    <source>
        <dbReference type="EMBL" id="MBA2880594.1"/>
    </source>
</evidence>
<keyword evidence="8 12" id="KW-0808">Transferase</keyword>
<dbReference type="UniPathway" id="UPA00253">
    <property type="reaction ID" value="UER00331"/>
</dbReference>
<comment type="catalytic activity">
    <reaction evidence="10">
        <text>nicotinate beta-D-ribonucleotide + CO2 + diphosphate = quinolinate + 5-phospho-alpha-D-ribose 1-diphosphate + 2 H(+)</text>
        <dbReference type="Rhea" id="RHEA:12733"/>
        <dbReference type="ChEBI" id="CHEBI:15378"/>
        <dbReference type="ChEBI" id="CHEBI:16526"/>
        <dbReference type="ChEBI" id="CHEBI:29959"/>
        <dbReference type="ChEBI" id="CHEBI:33019"/>
        <dbReference type="ChEBI" id="CHEBI:57502"/>
        <dbReference type="ChEBI" id="CHEBI:58017"/>
        <dbReference type="EC" id="2.4.2.19"/>
    </reaction>
</comment>
<evidence type="ECO:0000256" key="7">
    <source>
        <dbReference type="ARBA" id="ARBA00022676"/>
    </source>
</evidence>
<dbReference type="Pfam" id="PF01729">
    <property type="entry name" value="QRPTase_C"/>
    <property type="match status" value="1"/>
</dbReference>
<dbReference type="InterPro" id="IPR022412">
    <property type="entry name" value="Quinolinate_PRibosylTrfase_N"/>
</dbReference>
<keyword evidence="7 12" id="KW-0328">Glycosyltransferase</keyword>
<gene>
    <name evidence="15" type="ORF">HNR65_000912</name>
</gene>
<dbReference type="EMBL" id="JACDUS010000002">
    <property type="protein sequence ID" value="MBA2880594.1"/>
    <property type="molecule type" value="Genomic_DNA"/>
</dbReference>
<dbReference type="FunFam" id="3.20.20.70:FF:000030">
    <property type="entry name" value="Nicotinate-nucleotide pyrophosphorylase, carboxylating"/>
    <property type="match status" value="1"/>
</dbReference>
<dbReference type="Pfam" id="PF02749">
    <property type="entry name" value="QRPTase_N"/>
    <property type="match status" value="1"/>
</dbReference>
<evidence type="ECO:0000256" key="5">
    <source>
        <dbReference type="ARBA" id="ARBA00011944"/>
    </source>
</evidence>
<comment type="subunit">
    <text evidence="4">Hexamer formed by 3 homodimers.</text>
</comment>
<dbReference type="GO" id="GO:0005737">
    <property type="term" value="C:cytoplasm"/>
    <property type="evidence" value="ECO:0007669"/>
    <property type="project" value="TreeGrafter"/>
</dbReference>
<feature type="domain" description="Quinolinate phosphoribosyl transferase N-terminal" evidence="14">
    <location>
        <begin position="29"/>
        <end position="115"/>
    </location>
</feature>
<evidence type="ECO:0000256" key="8">
    <source>
        <dbReference type="ARBA" id="ARBA00022679"/>
    </source>
</evidence>
<dbReference type="InterPro" id="IPR013785">
    <property type="entry name" value="Aldolase_TIM"/>
</dbReference>
<dbReference type="SUPFAM" id="SSF54675">
    <property type="entry name" value="Nicotinate/Quinolinate PRTase N-terminal domain-like"/>
    <property type="match status" value="1"/>
</dbReference>
<dbReference type="CDD" id="cd01572">
    <property type="entry name" value="QPRTase"/>
    <property type="match status" value="1"/>
</dbReference>
<keyword evidence="6" id="KW-0662">Pyridine nucleotide biosynthesis</keyword>
<evidence type="ECO:0000256" key="3">
    <source>
        <dbReference type="ARBA" id="ARBA00009400"/>
    </source>
</evidence>
<dbReference type="PIRSF" id="PIRSF006250">
    <property type="entry name" value="NadC_ModD"/>
    <property type="match status" value="1"/>
</dbReference>
<dbReference type="InterPro" id="IPR037128">
    <property type="entry name" value="Quinolinate_PRibosylTase_N_sf"/>
</dbReference>
<organism evidence="15 16">
    <name type="scientific">Desulfosalsimonas propionicica</name>
    <dbReference type="NCBI Taxonomy" id="332175"/>
    <lineage>
        <taxon>Bacteria</taxon>
        <taxon>Pseudomonadati</taxon>
        <taxon>Thermodesulfobacteriota</taxon>
        <taxon>Desulfobacteria</taxon>
        <taxon>Desulfobacterales</taxon>
        <taxon>Desulfosalsimonadaceae</taxon>
        <taxon>Desulfosalsimonas</taxon>
    </lineage>
</organism>
<dbReference type="SUPFAM" id="SSF51690">
    <property type="entry name" value="Nicotinate/Quinolinate PRTase C-terminal domain-like"/>
    <property type="match status" value="1"/>
</dbReference>
<evidence type="ECO:0000256" key="4">
    <source>
        <dbReference type="ARBA" id="ARBA00011218"/>
    </source>
</evidence>
<dbReference type="AlphaFoldDB" id="A0A7W0HJU2"/>
<dbReference type="PANTHER" id="PTHR32179">
    <property type="entry name" value="NICOTINATE-NUCLEOTIDE PYROPHOSPHORYLASE [CARBOXYLATING]"/>
    <property type="match status" value="1"/>
</dbReference>
<dbReference type="InterPro" id="IPR036068">
    <property type="entry name" value="Nicotinate_pribotase-like_C"/>
</dbReference>
<dbReference type="InterPro" id="IPR002638">
    <property type="entry name" value="Quinolinate_PRibosylTrfase_C"/>
</dbReference>
<evidence type="ECO:0000256" key="12">
    <source>
        <dbReference type="PIRNR" id="PIRNR006250"/>
    </source>
</evidence>
<dbReference type="GO" id="GO:0009435">
    <property type="term" value="P:NAD+ biosynthetic process"/>
    <property type="evidence" value="ECO:0007669"/>
    <property type="project" value="UniProtKB-UniPathway"/>
</dbReference>
<evidence type="ECO:0000259" key="14">
    <source>
        <dbReference type="Pfam" id="PF02749"/>
    </source>
</evidence>
<evidence type="ECO:0000256" key="11">
    <source>
        <dbReference type="ARBA" id="ARBA00069173"/>
    </source>
</evidence>
<evidence type="ECO:0000256" key="10">
    <source>
        <dbReference type="ARBA" id="ARBA00047445"/>
    </source>
</evidence>
<proteinExistence type="inferred from homology"/>
<dbReference type="RefSeq" id="WP_181550264.1">
    <property type="nucleotide sequence ID" value="NZ_JACDUS010000002.1"/>
</dbReference>
<dbReference type="NCBIfam" id="TIGR00078">
    <property type="entry name" value="nadC"/>
    <property type="match status" value="1"/>
</dbReference>
<comment type="function">
    <text evidence="1">Involved in the catabolism of quinolinic acid (QA).</text>
</comment>
<keyword evidence="16" id="KW-1185">Reference proteome</keyword>
<dbReference type="EC" id="2.4.2.19" evidence="5"/>
<dbReference type="Gene3D" id="3.20.20.70">
    <property type="entry name" value="Aldolase class I"/>
    <property type="match status" value="1"/>
</dbReference>
<evidence type="ECO:0000313" key="16">
    <source>
        <dbReference type="Proteomes" id="UP000525298"/>
    </source>
</evidence>
<evidence type="ECO:0000256" key="1">
    <source>
        <dbReference type="ARBA" id="ARBA00003237"/>
    </source>
</evidence>
<dbReference type="GO" id="GO:0034213">
    <property type="term" value="P:quinolinate catabolic process"/>
    <property type="evidence" value="ECO:0007669"/>
    <property type="project" value="TreeGrafter"/>
</dbReference>
<reference evidence="15 16" key="1">
    <citation type="submission" date="2020-07" db="EMBL/GenBank/DDBJ databases">
        <title>Genomic Encyclopedia of Type Strains, Phase IV (KMG-IV): sequencing the most valuable type-strain genomes for metagenomic binning, comparative biology and taxonomic classification.</title>
        <authorList>
            <person name="Goeker M."/>
        </authorList>
    </citation>
    <scope>NUCLEOTIDE SEQUENCE [LARGE SCALE GENOMIC DNA]</scope>
    <source>
        <strain evidence="15 16">DSM 17721</strain>
    </source>
</reference>
<name>A0A7W0HJU2_9BACT</name>
<dbReference type="Gene3D" id="3.90.1170.20">
    <property type="entry name" value="Quinolinate phosphoribosyl transferase, N-terminal domain"/>
    <property type="match status" value="1"/>
</dbReference>
<evidence type="ECO:0000256" key="6">
    <source>
        <dbReference type="ARBA" id="ARBA00022642"/>
    </source>
</evidence>